<feature type="region of interest" description="Disordered" evidence="1">
    <location>
        <begin position="1"/>
        <end position="27"/>
    </location>
</feature>
<evidence type="ECO:0000313" key="4">
    <source>
        <dbReference type="Proteomes" id="UP001214441"/>
    </source>
</evidence>
<dbReference type="InterPro" id="IPR045079">
    <property type="entry name" value="Oxoprolinase-like"/>
</dbReference>
<dbReference type="RefSeq" id="WP_274039158.1">
    <property type="nucleotide sequence ID" value="NZ_JANCPR020000004.1"/>
</dbReference>
<reference evidence="3 4" key="1">
    <citation type="submission" date="2023-05" db="EMBL/GenBank/DDBJ databases">
        <title>Streptantibioticus silvisoli sp. nov., acidotolerant actinomycetes 1 from pine litter.</title>
        <authorList>
            <person name="Swiecimska M."/>
            <person name="Golinska P."/>
            <person name="Sangal V."/>
            <person name="Wachnowicz B."/>
            <person name="Goodfellow M."/>
        </authorList>
    </citation>
    <scope>NUCLEOTIDE SEQUENCE [LARGE SCALE GENOMIC DNA]</scope>
    <source>
        <strain evidence="3 4">DSM 42109</strain>
    </source>
</reference>
<gene>
    <name evidence="3" type="ORF">NMN56_005045</name>
</gene>
<dbReference type="InterPro" id="IPR003692">
    <property type="entry name" value="Hydantoinase_B"/>
</dbReference>
<accession>A0ABT6ZQK5</accession>
<feature type="compositionally biased region" description="Basic and acidic residues" evidence="1">
    <location>
        <begin position="1"/>
        <end position="17"/>
    </location>
</feature>
<dbReference type="Pfam" id="PF02538">
    <property type="entry name" value="Hydantoinase_B"/>
    <property type="match status" value="1"/>
</dbReference>
<evidence type="ECO:0000256" key="1">
    <source>
        <dbReference type="SAM" id="MobiDB-lite"/>
    </source>
</evidence>
<dbReference type="EMBL" id="JANCPR020000004">
    <property type="protein sequence ID" value="MDJ1131331.1"/>
    <property type="molecule type" value="Genomic_DNA"/>
</dbReference>
<evidence type="ECO:0000313" key="3">
    <source>
        <dbReference type="EMBL" id="MDJ1131331.1"/>
    </source>
</evidence>
<dbReference type="PANTHER" id="PTHR11365:SF23">
    <property type="entry name" value="HYPOTHETICAL 5-OXOPROLINASE (EUROFUNG)-RELATED"/>
    <property type="match status" value="1"/>
</dbReference>
<protein>
    <submittedName>
        <fullName evidence="3">Hydantoinase B/oxoprolinase family protein</fullName>
    </submittedName>
</protein>
<proteinExistence type="predicted"/>
<keyword evidence="4" id="KW-1185">Reference proteome</keyword>
<sequence>MTAEARTADARTAEARTTRTRTAGARTAQVHPIDPVTTEIIRCALLQAAEDMNTTLIRSAYTPTIYEAKDCAVALLDRDHHVLGQSSGLPIFLGNLEECTRATERMYGAEVWRPGDVWLLNDSYIGGTHLNDVTVYAPIFSGEGGSEELIGFAASRAHWIDMGSKDPGGSMDSTTIYQEGLRMGPLKVYEAGEPCELTHQLIATNVRFPQPTLGDMRAQVACARTGARRLTEIVERWGTGTVLAARDAIFAQTERLEREQIAAIPDGTYEATGHLDNDGIDLGTPLRVTVRVEIAGERMTVDVTDCAEQATGPVNCGAAQTVAACRVGYKLLVSGEVPLNGGSFRPLEVLTRPGTMLAAVEPAACQYYYSHLGLVIDLVVRALAPAVPERAAAASYGDSMIVQLTGTDPRTGKLFVSQEATVGGWGAWDAQDGESCLINNVNGSLRDMPVEVLETLFPVRVEEYTVRTDSGGAGRTRGGNGVVRQYRFAADQKLSLWWERSVTPAWGLFGGEDGTPPRVTLNPGTPDERSLLKANALAVRAGDVLRCESGGGGGYGPAAERAADAVREDVRQGLLTPGAAVSAYGSGERETSGG</sequence>
<dbReference type="PANTHER" id="PTHR11365">
    <property type="entry name" value="5-OXOPROLINASE RELATED"/>
    <property type="match status" value="1"/>
</dbReference>
<organism evidence="3 4">
    <name type="scientific">Streptomyces iconiensis</name>
    <dbReference type="NCBI Taxonomy" id="1384038"/>
    <lineage>
        <taxon>Bacteria</taxon>
        <taxon>Bacillati</taxon>
        <taxon>Actinomycetota</taxon>
        <taxon>Actinomycetes</taxon>
        <taxon>Kitasatosporales</taxon>
        <taxon>Streptomycetaceae</taxon>
        <taxon>Streptomyces</taxon>
    </lineage>
</organism>
<feature type="domain" description="Hydantoinase B/oxoprolinase" evidence="2">
    <location>
        <begin position="34"/>
        <end position="557"/>
    </location>
</feature>
<comment type="caution">
    <text evidence="3">The sequence shown here is derived from an EMBL/GenBank/DDBJ whole genome shotgun (WGS) entry which is preliminary data.</text>
</comment>
<dbReference type="Proteomes" id="UP001214441">
    <property type="component" value="Unassembled WGS sequence"/>
</dbReference>
<evidence type="ECO:0000259" key="2">
    <source>
        <dbReference type="Pfam" id="PF02538"/>
    </source>
</evidence>
<name>A0ABT6ZQK5_9ACTN</name>